<proteinExistence type="predicted"/>
<reference evidence="2" key="1">
    <citation type="journal article" date="2022" name="Int. J. Syst. Evol. Microbiol.">
        <title>Anaeromyxobacter oryzae sp. nov., Anaeromyxobacter diazotrophicus sp. nov. and Anaeromyxobacter paludicola sp. nov., isolated from paddy soils.</title>
        <authorList>
            <person name="Itoh H."/>
            <person name="Xu Z."/>
            <person name="Mise K."/>
            <person name="Masuda Y."/>
            <person name="Ushijima N."/>
            <person name="Hayakawa C."/>
            <person name="Shiratori Y."/>
            <person name="Senoo K."/>
        </authorList>
    </citation>
    <scope>NUCLEOTIDE SEQUENCE [LARGE SCALE GENOMIC DNA]</scope>
    <source>
        <strain evidence="2">Red232</strain>
    </source>
</reference>
<dbReference type="EMBL" id="AP025591">
    <property type="protein sequence ID" value="BDG04521.1"/>
    <property type="molecule type" value="Genomic_DNA"/>
</dbReference>
<keyword evidence="2" id="KW-1185">Reference proteome</keyword>
<protein>
    <recommendedName>
        <fullName evidence="3">Nucleotide-binding protein</fullName>
    </recommendedName>
</protein>
<name>A0ABN6MUA9_9BACT</name>
<dbReference type="RefSeq" id="WP_248352921.1">
    <property type="nucleotide sequence ID" value="NZ_AP025591.1"/>
</dbReference>
<gene>
    <name evidence="1" type="ORF">AMOR_35170</name>
</gene>
<evidence type="ECO:0008006" key="3">
    <source>
        <dbReference type="Google" id="ProtNLM"/>
    </source>
</evidence>
<sequence length="261" mass="26983">MRRLSVVLLVALAVAGCKKPEPAQQQPAPQDAAAPGSAAAPAAAAEIKGKVVERIDAPPYSYLKLKTDKGEVWAAVEKTDVANGTDVAVKGATPMPNFESKTLNRKFELVYFGTLGGGADAAAPAAGMMGQGGPVNMAAQHAAAAAGPADVGDVKVEKASGADARTVSEVFAQRDALKEKPVTIRGKVVKFNADIMGKNWVHLRDGSGKADAKDNDLTVTTSDTVAVGDVVVAKGTVRIEKDFGAGYKYPVILEDAKLSKK</sequence>
<accession>A0ABN6MUA9</accession>
<evidence type="ECO:0000313" key="2">
    <source>
        <dbReference type="Proteomes" id="UP001162891"/>
    </source>
</evidence>
<evidence type="ECO:0000313" key="1">
    <source>
        <dbReference type="EMBL" id="BDG04521.1"/>
    </source>
</evidence>
<dbReference type="PROSITE" id="PS51257">
    <property type="entry name" value="PROKAR_LIPOPROTEIN"/>
    <property type="match status" value="1"/>
</dbReference>
<dbReference type="Proteomes" id="UP001162891">
    <property type="component" value="Chromosome"/>
</dbReference>
<organism evidence="1 2">
    <name type="scientific">Anaeromyxobacter oryzae</name>
    <dbReference type="NCBI Taxonomy" id="2918170"/>
    <lineage>
        <taxon>Bacteria</taxon>
        <taxon>Pseudomonadati</taxon>
        <taxon>Myxococcota</taxon>
        <taxon>Myxococcia</taxon>
        <taxon>Myxococcales</taxon>
        <taxon>Cystobacterineae</taxon>
        <taxon>Anaeromyxobacteraceae</taxon>
        <taxon>Anaeromyxobacter</taxon>
    </lineage>
</organism>